<feature type="compositionally biased region" description="Polar residues" evidence="1">
    <location>
        <begin position="144"/>
        <end position="153"/>
    </location>
</feature>
<feature type="compositionally biased region" description="Polar residues" evidence="1">
    <location>
        <begin position="530"/>
        <end position="555"/>
    </location>
</feature>
<name>A0A1A8YM82_PLAOA</name>
<sequence>MHLLQGEYRQRWYNEKEKFLPNMSDSAHVFMENIYHLTGYLHRLLFLMKELDIKEHTINENIKEKEEIYLNNLDHIHKSKTEKQQRSNNDESNMEIESLNEGSYKNNPHEVIQGEEEKKEETQLYRWLNNEGTISNNGEKRTDNPISTSTSNEFVKKERKGDGILKNFEGDILSHITKQDTKVEITDEEVKEKCRDDHECKGRRFSRDDRQEKRQKSQKRQKLQQSEYAKNIENEQNVNESMDRGELEKKRKRERRENSGEGGQYPHDDFINNASNYDFMEDHGENHTCTYNINSGDEETYTENKNQVTIFNEDELDVYLSEIINEREQCMALLREKICINSQISHMIRNYYEKLKKQYDKLYTEMEMNGESPPYMHNISRNRNIPHSEVDDYGTGVAATSSVGNATIAGMTSIGGSGGNNGNYGSVGSVKNRNSHTGGTYQYDLYELDRSKEDDNDNIGGRSQARKHSVKYDEEYNPYNVEKNKRTKKSKRSKAESSTHASKMQKIQNPNPKNDQPNHGNDKEKLCEKGNNNNEHVVTDGDNMTQVNTDQPRNVKTKENTSGEAGSHVESGGHSSNAVTQGTPAEGDVMEKGDEKKGDEKKGDEKKGDEKKGDEKKSDEKKSDEKKSDEKKGDEKKGDEKKSDEKKSDEKKSDEKKGDEKKCGEKMSGEKKSGEKKSGEKKSGEKKSGEKKSGEKKSGEKKSGEKKSGEKKSGEKKSGEKKSGEKKSGEKKSGEKKSSEKKSSEKKSGEKKSGEKKSDEKKSGEKKSDDQAKDVAGDSKDGKNADNSSEKK</sequence>
<proteinExistence type="predicted"/>
<feature type="compositionally biased region" description="Basic and acidic residues" evidence="1">
    <location>
        <begin position="205"/>
        <end position="215"/>
    </location>
</feature>
<protein>
    <recommendedName>
        <fullName evidence="2">Inhibitor of growth protein N-terminal histone-binding domain-containing protein</fullName>
    </recommendedName>
</protein>
<feature type="compositionally biased region" description="Basic and acidic residues" evidence="1">
    <location>
        <begin position="241"/>
        <end position="259"/>
    </location>
</feature>
<feature type="region of interest" description="Disordered" evidence="1">
    <location>
        <begin position="79"/>
        <end position="107"/>
    </location>
</feature>
<dbReference type="Proteomes" id="UP000078555">
    <property type="component" value="Unassembled WGS sequence"/>
</dbReference>
<keyword evidence="4" id="KW-1185">Reference proteome</keyword>
<feature type="region of interest" description="Disordered" evidence="1">
    <location>
        <begin position="205"/>
        <end position="274"/>
    </location>
</feature>
<feature type="domain" description="Inhibitor of growth protein N-terminal histone-binding" evidence="2">
    <location>
        <begin position="26"/>
        <end position="362"/>
    </location>
</feature>
<evidence type="ECO:0000256" key="1">
    <source>
        <dbReference type="SAM" id="MobiDB-lite"/>
    </source>
</evidence>
<reference evidence="4" key="1">
    <citation type="submission" date="2016-05" db="EMBL/GenBank/DDBJ databases">
        <authorList>
            <person name="Naeem Raeece"/>
        </authorList>
    </citation>
    <scope>NUCLEOTIDE SEQUENCE [LARGE SCALE GENOMIC DNA]</scope>
</reference>
<gene>
    <name evidence="3" type="ORF">POVWA1_012980</name>
</gene>
<feature type="region of interest" description="Disordered" evidence="1">
    <location>
        <begin position="130"/>
        <end position="158"/>
    </location>
</feature>
<feature type="compositionally biased region" description="Basic and acidic residues" evidence="1">
    <location>
        <begin position="589"/>
        <end position="792"/>
    </location>
</feature>
<feature type="compositionally biased region" description="Polar residues" evidence="1">
    <location>
        <begin position="573"/>
        <end position="583"/>
    </location>
</feature>
<feature type="region of interest" description="Disordered" evidence="1">
    <location>
        <begin position="452"/>
        <end position="792"/>
    </location>
</feature>
<evidence type="ECO:0000313" key="3">
    <source>
        <dbReference type="EMBL" id="SBT32618.1"/>
    </source>
</evidence>
<dbReference type="InterPro" id="IPR024610">
    <property type="entry name" value="ING_N_histone-binding"/>
</dbReference>
<dbReference type="SMART" id="SM01408">
    <property type="entry name" value="ING"/>
    <property type="match status" value="1"/>
</dbReference>
<evidence type="ECO:0000259" key="2">
    <source>
        <dbReference type="SMART" id="SM01408"/>
    </source>
</evidence>
<dbReference type="AlphaFoldDB" id="A0A1A8YM82"/>
<dbReference type="EMBL" id="FLRD01000041">
    <property type="protein sequence ID" value="SBT32618.1"/>
    <property type="molecule type" value="Genomic_DNA"/>
</dbReference>
<evidence type="ECO:0000313" key="4">
    <source>
        <dbReference type="Proteomes" id="UP000078555"/>
    </source>
</evidence>
<feature type="compositionally biased region" description="Basic and acidic residues" evidence="1">
    <location>
        <begin position="79"/>
        <end position="89"/>
    </location>
</feature>
<feature type="compositionally biased region" description="Polar residues" evidence="1">
    <location>
        <begin position="500"/>
        <end position="519"/>
    </location>
</feature>
<accession>A0A1A8YM82</accession>
<organism evidence="3 4">
    <name type="scientific">Plasmodium ovale wallikeri</name>
    <dbReference type="NCBI Taxonomy" id="864142"/>
    <lineage>
        <taxon>Eukaryota</taxon>
        <taxon>Sar</taxon>
        <taxon>Alveolata</taxon>
        <taxon>Apicomplexa</taxon>
        <taxon>Aconoidasida</taxon>
        <taxon>Haemosporida</taxon>
        <taxon>Plasmodiidae</taxon>
        <taxon>Plasmodium</taxon>
        <taxon>Plasmodium (Plasmodium)</taxon>
    </lineage>
</organism>